<dbReference type="EMBL" id="CAJEWN010000294">
    <property type="protein sequence ID" value="CAD2177254.1"/>
    <property type="molecule type" value="Genomic_DNA"/>
</dbReference>
<dbReference type="PROSITE" id="PS50825">
    <property type="entry name" value="HYR"/>
    <property type="match status" value="1"/>
</dbReference>
<sequence length="843" mass="97631">MFPFSIQNPIVRFESNFRPGQIFTWGYHRIIYYVEDSFGYWNSCEFNIIISPNKCQLPSNNSKNNNSTILILNKMDLKENFEAEFNAKLFCKNNEYIFKKQQPFYICDRLGKWNHWENIGIPFEFPLCSSTENVLQEIEGNLNFNGFCSNYNEYQDEITRSILNISEKFGGFCEKQNCDGQLFIRSACSFEIEEKSIIWMEGNFNKIQKRLIKREENKKIIKIKFYLNLRNLKYSVGPIILNYLKSLFGNNFNQEQTRLSCSDNFPQFDIENKSNINISDPNSLPIIQCSTCAPGETWKDTEQKFTTISTKNFDFILNKNISSGKCEKCPPNTFKTTEGVQNCIPCPDGRITGGVSGCIYLSDCFKNCSPGYIYNWENDKCIPCPRGQFMPYSGRLKCLACPIDRTTVGEGSINKEECSIKCKDGEEMGQNEQCQPCSKGTFREGLMSVCQRCQIGFTTKKEGSLNSKECNQINCPPGYFGNNKLINEEINLNFEFLQICLPCPIGYYQGYMTKQLGAKNIFECDQVWNGSCKPDQPEPCPNGSECVQIRGKYLNNIREQRIKRFWFPLILGIICVIIIGILFLFFILNRKKCLLFFHQYFYCCGKTTLDNLNNNNFTRNDLPIFTTTQPLQNIINQSFNQQNQPNKNIKRRAISDSDLLRRNQNLINDPINQIKNNLMEELENKENNNIEIKIPPKLTVQTSFKEIENNKFRQRIYSCSSSSSSSSSNNYGIIEENENKYQNEKTEISNARPCVFTMDEEIENQKYQIKREEDSSEKSKGEVELRRIQLEKQLKITPFQSGLRSSLTARNINRLPPPNNNLKKKHPPTNNPSYDDDDDAFFS</sequence>
<dbReference type="InterPro" id="IPR003410">
    <property type="entry name" value="HYR_dom"/>
</dbReference>
<dbReference type="InterPro" id="IPR052071">
    <property type="entry name" value="SCUB_EGF-like_domain"/>
</dbReference>
<dbReference type="Proteomes" id="UP000580250">
    <property type="component" value="Unassembled WGS sequence"/>
</dbReference>
<accession>A0A6V7VRS3</accession>
<dbReference type="SMART" id="SM01411">
    <property type="entry name" value="Ephrin_rec_like"/>
    <property type="match status" value="4"/>
</dbReference>
<evidence type="ECO:0000259" key="4">
    <source>
        <dbReference type="PROSITE" id="PS50825"/>
    </source>
</evidence>
<keyword evidence="3" id="KW-0812">Transmembrane</keyword>
<comment type="caution">
    <text evidence="5">The sequence shown here is derived from an EMBL/GenBank/DDBJ whole genome shotgun (WGS) entry which is preliminary data.</text>
</comment>
<reference evidence="5 6" key="1">
    <citation type="submission" date="2020-08" db="EMBL/GenBank/DDBJ databases">
        <authorList>
            <person name="Koutsovoulos G."/>
            <person name="Danchin GJ E."/>
        </authorList>
    </citation>
    <scope>NUCLEOTIDE SEQUENCE [LARGE SCALE GENOMIC DNA]</scope>
</reference>
<dbReference type="SUPFAM" id="SSF57184">
    <property type="entry name" value="Growth factor receptor domain"/>
    <property type="match status" value="1"/>
</dbReference>
<evidence type="ECO:0000313" key="6">
    <source>
        <dbReference type="Proteomes" id="UP000580250"/>
    </source>
</evidence>
<dbReference type="GO" id="GO:0009986">
    <property type="term" value="C:cell surface"/>
    <property type="evidence" value="ECO:0007669"/>
    <property type="project" value="TreeGrafter"/>
</dbReference>
<dbReference type="Pfam" id="PF07699">
    <property type="entry name" value="Ephrin_rec_like"/>
    <property type="match status" value="2"/>
</dbReference>
<dbReference type="GO" id="GO:0007165">
    <property type="term" value="P:signal transduction"/>
    <property type="evidence" value="ECO:0007669"/>
    <property type="project" value="TreeGrafter"/>
</dbReference>
<evidence type="ECO:0000256" key="2">
    <source>
        <dbReference type="SAM" id="MobiDB-lite"/>
    </source>
</evidence>
<feature type="domain" description="HYR" evidence="4">
    <location>
        <begin position="1"/>
        <end position="52"/>
    </location>
</feature>
<dbReference type="PANTHER" id="PTHR24046:SF5">
    <property type="entry name" value="EGF-LIKE DOMAIN-CONTAINING PROTEIN"/>
    <property type="match status" value="1"/>
</dbReference>
<dbReference type="Gene3D" id="2.10.50.10">
    <property type="entry name" value="Tumor Necrosis Factor Receptor, subunit A, domain 2"/>
    <property type="match status" value="3"/>
</dbReference>
<protein>
    <recommendedName>
        <fullName evidence="4">HYR domain-containing protein</fullName>
    </recommendedName>
</protein>
<dbReference type="OrthoDB" id="382013at2759"/>
<gene>
    <name evidence="5" type="ORF">MENT_LOCUS29123</name>
</gene>
<feature type="region of interest" description="Disordered" evidence="2">
    <location>
        <begin position="805"/>
        <end position="843"/>
    </location>
</feature>
<organism evidence="5 6">
    <name type="scientific">Meloidogyne enterolobii</name>
    <name type="common">Root-knot nematode worm</name>
    <name type="synonym">Meloidogyne mayaguensis</name>
    <dbReference type="NCBI Taxonomy" id="390850"/>
    <lineage>
        <taxon>Eukaryota</taxon>
        <taxon>Metazoa</taxon>
        <taxon>Ecdysozoa</taxon>
        <taxon>Nematoda</taxon>
        <taxon>Chromadorea</taxon>
        <taxon>Rhabditida</taxon>
        <taxon>Tylenchina</taxon>
        <taxon>Tylenchomorpha</taxon>
        <taxon>Tylenchoidea</taxon>
        <taxon>Meloidogynidae</taxon>
        <taxon>Meloidogyninae</taxon>
        <taxon>Meloidogyne</taxon>
    </lineage>
</organism>
<keyword evidence="3" id="KW-1133">Transmembrane helix</keyword>
<dbReference type="InterPro" id="IPR011641">
    <property type="entry name" value="Tyr-kin_ephrin_A/B_rcpt-like"/>
</dbReference>
<feature type="transmembrane region" description="Helical" evidence="3">
    <location>
        <begin position="565"/>
        <end position="588"/>
    </location>
</feature>
<name>A0A6V7VRS3_MELEN</name>
<dbReference type="GO" id="GO:0005615">
    <property type="term" value="C:extracellular space"/>
    <property type="evidence" value="ECO:0007669"/>
    <property type="project" value="TreeGrafter"/>
</dbReference>
<keyword evidence="1" id="KW-0677">Repeat</keyword>
<keyword evidence="3" id="KW-0472">Membrane</keyword>
<evidence type="ECO:0000256" key="3">
    <source>
        <dbReference type="SAM" id="Phobius"/>
    </source>
</evidence>
<evidence type="ECO:0000313" key="5">
    <source>
        <dbReference type="EMBL" id="CAD2177254.1"/>
    </source>
</evidence>
<dbReference type="InterPro" id="IPR009030">
    <property type="entry name" value="Growth_fac_rcpt_cys_sf"/>
</dbReference>
<proteinExistence type="predicted"/>
<dbReference type="AlphaFoldDB" id="A0A6V7VRS3"/>
<feature type="compositionally biased region" description="Acidic residues" evidence="2">
    <location>
        <begin position="834"/>
        <end position="843"/>
    </location>
</feature>
<dbReference type="PANTHER" id="PTHR24046">
    <property type="entry name" value="SIGNAL PEPTIDE, CUB AND EGF-LIKE DOMAIN-CONTAINING"/>
    <property type="match status" value="1"/>
</dbReference>
<evidence type="ECO:0000256" key="1">
    <source>
        <dbReference type="ARBA" id="ARBA00022737"/>
    </source>
</evidence>